<dbReference type="Proteomes" id="UP000077763">
    <property type="component" value="Unassembled WGS sequence"/>
</dbReference>
<reference evidence="1 2" key="1">
    <citation type="submission" date="2016-03" db="EMBL/GenBank/DDBJ databases">
        <authorList>
            <person name="Ploux O."/>
        </authorList>
    </citation>
    <scope>NUCLEOTIDE SEQUENCE [LARGE SCALE GENOMIC DNA]</scope>
    <source>
        <strain evidence="1 2">R-45371</strain>
    </source>
</reference>
<dbReference type="Pfam" id="PF13489">
    <property type="entry name" value="Methyltransf_23"/>
    <property type="match status" value="1"/>
</dbReference>
<evidence type="ECO:0000313" key="1">
    <source>
        <dbReference type="EMBL" id="OAI04692.1"/>
    </source>
</evidence>
<dbReference type="Gene3D" id="3.40.50.150">
    <property type="entry name" value="Vaccinia Virus protein VP39"/>
    <property type="match status" value="1"/>
</dbReference>
<dbReference type="AlphaFoldDB" id="A0A177MGE3"/>
<sequence>MTVFSTICRICNTEDNHPKFVGREMMFGTRDEFEYFQCISCGCLQITDIPKNLDKYYPSEYSPHSIPKLDHKNKNLLVRILQKQRCRTALFGKYYKINTLLKLIVDLPAALYSRPNEVSSVGRTVLTAGLKDFDEPILDVGCGIFSHWLASLDELGFTQLQGVDPLIPSNQSQGHVRITKGELRDIPGKFSLITLHHSLEHIINQEEMMIQIAEHLNPDGVCLIRIPIVSSRVWEEYKTNWIEFDPPRHLYLHSLESLNFIAKKAGLEVYETQYDTSAFEFYGSEMYARNISWYDEDSPLTNPNSKLFSKEEMINFEKLADIVNQSGHAGRAAFYLRKARA</sequence>
<gene>
    <name evidence="1" type="ORF">A1353_13165</name>
</gene>
<comment type="caution">
    <text evidence="1">The sequence shown here is derived from an EMBL/GenBank/DDBJ whole genome shotgun (WGS) entry which is preliminary data.</text>
</comment>
<dbReference type="RefSeq" id="WP_064036669.1">
    <property type="nucleotide sequence ID" value="NZ_LUUH01000049.1"/>
</dbReference>
<organism evidence="1 2">
    <name type="scientific">Methylomonas methanica</name>
    <dbReference type="NCBI Taxonomy" id="421"/>
    <lineage>
        <taxon>Bacteria</taxon>
        <taxon>Pseudomonadati</taxon>
        <taxon>Pseudomonadota</taxon>
        <taxon>Gammaproteobacteria</taxon>
        <taxon>Methylococcales</taxon>
        <taxon>Methylococcaceae</taxon>
        <taxon>Methylomonas</taxon>
    </lineage>
</organism>
<dbReference type="EMBL" id="LUUH01000049">
    <property type="protein sequence ID" value="OAI04692.1"/>
    <property type="molecule type" value="Genomic_DNA"/>
</dbReference>
<proteinExistence type="predicted"/>
<protein>
    <recommendedName>
        <fullName evidence="3">Methyltransferase type 11</fullName>
    </recommendedName>
</protein>
<name>A0A177MGE3_METMH</name>
<dbReference type="InterPro" id="IPR029063">
    <property type="entry name" value="SAM-dependent_MTases_sf"/>
</dbReference>
<evidence type="ECO:0000313" key="2">
    <source>
        <dbReference type="Proteomes" id="UP000077763"/>
    </source>
</evidence>
<dbReference type="SUPFAM" id="SSF53335">
    <property type="entry name" value="S-adenosyl-L-methionine-dependent methyltransferases"/>
    <property type="match status" value="1"/>
</dbReference>
<evidence type="ECO:0008006" key="3">
    <source>
        <dbReference type="Google" id="ProtNLM"/>
    </source>
</evidence>
<accession>A0A177MGE3</accession>